<protein>
    <submittedName>
        <fullName evidence="1">Uncharacterized protein</fullName>
    </submittedName>
</protein>
<dbReference type="EMBL" id="BMAW01031584">
    <property type="protein sequence ID" value="GFU21855.1"/>
    <property type="molecule type" value="Genomic_DNA"/>
</dbReference>
<proteinExistence type="predicted"/>
<gene>
    <name evidence="1" type="ORF">NPIL_57371</name>
</gene>
<sequence>MGDPARVVRPLRYPGRSHCYPACLYGLHLVQQARQLVEVTLGGAGKTRPGDETQTGQRHWMGFLQNSHEQRVDIDGELLPRGARKVETLATSVAIPGKPAVVLWKKPTVPSLSNTNTWDGICPTDSAWMGLVETKCKGPRSTQQCLSGTPPAQEPRMNEWSLNQRRFNTEPSRRKDFCGHDRRAR</sequence>
<comment type="caution">
    <text evidence="1">The sequence shown here is derived from an EMBL/GenBank/DDBJ whole genome shotgun (WGS) entry which is preliminary data.</text>
</comment>
<accession>A0A8X6QE28</accession>
<organism evidence="1 2">
    <name type="scientific">Nephila pilipes</name>
    <name type="common">Giant wood spider</name>
    <name type="synonym">Nephila maculata</name>
    <dbReference type="NCBI Taxonomy" id="299642"/>
    <lineage>
        <taxon>Eukaryota</taxon>
        <taxon>Metazoa</taxon>
        <taxon>Ecdysozoa</taxon>
        <taxon>Arthropoda</taxon>
        <taxon>Chelicerata</taxon>
        <taxon>Arachnida</taxon>
        <taxon>Araneae</taxon>
        <taxon>Araneomorphae</taxon>
        <taxon>Entelegynae</taxon>
        <taxon>Araneoidea</taxon>
        <taxon>Nephilidae</taxon>
        <taxon>Nephila</taxon>
    </lineage>
</organism>
<evidence type="ECO:0000313" key="1">
    <source>
        <dbReference type="EMBL" id="GFU21855.1"/>
    </source>
</evidence>
<reference evidence="1" key="1">
    <citation type="submission" date="2020-08" db="EMBL/GenBank/DDBJ databases">
        <title>Multicomponent nature underlies the extraordinary mechanical properties of spider dragline silk.</title>
        <authorList>
            <person name="Kono N."/>
            <person name="Nakamura H."/>
            <person name="Mori M."/>
            <person name="Yoshida Y."/>
            <person name="Ohtoshi R."/>
            <person name="Malay A.D."/>
            <person name="Moran D.A.P."/>
            <person name="Tomita M."/>
            <person name="Numata K."/>
            <person name="Arakawa K."/>
        </authorList>
    </citation>
    <scope>NUCLEOTIDE SEQUENCE</scope>
</reference>
<evidence type="ECO:0000313" key="2">
    <source>
        <dbReference type="Proteomes" id="UP000887013"/>
    </source>
</evidence>
<dbReference type="Proteomes" id="UP000887013">
    <property type="component" value="Unassembled WGS sequence"/>
</dbReference>
<dbReference type="AlphaFoldDB" id="A0A8X6QE28"/>
<keyword evidence="2" id="KW-1185">Reference proteome</keyword>
<name>A0A8X6QE28_NEPPI</name>